<organism evidence="1 2">
    <name type="scientific">Pinctada imbricata</name>
    <name type="common">Atlantic pearl-oyster</name>
    <name type="synonym">Pinctada martensii</name>
    <dbReference type="NCBI Taxonomy" id="66713"/>
    <lineage>
        <taxon>Eukaryota</taxon>
        <taxon>Metazoa</taxon>
        <taxon>Spiralia</taxon>
        <taxon>Lophotrochozoa</taxon>
        <taxon>Mollusca</taxon>
        <taxon>Bivalvia</taxon>
        <taxon>Autobranchia</taxon>
        <taxon>Pteriomorphia</taxon>
        <taxon>Pterioida</taxon>
        <taxon>Pterioidea</taxon>
        <taxon>Pteriidae</taxon>
        <taxon>Pinctada</taxon>
    </lineage>
</organism>
<accession>A0AA88Y619</accession>
<proteinExistence type="predicted"/>
<dbReference type="EMBL" id="VSWD01000008">
    <property type="protein sequence ID" value="KAK3095021.1"/>
    <property type="molecule type" value="Genomic_DNA"/>
</dbReference>
<protein>
    <submittedName>
        <fullName evidence="1">Uncharacterized protein</fullName>
    </submittedName>
</protein>
<dbReference type="AlphaFoldDB" id="A0AA88Y619"/>
<keyword evidence="2" id="KW-1185">Reference proteome</keyword>
<name>A0AA88Y619_PINIB</name>
<comment type="caution">
    <text evidence="1">The sequence shown here is derived from an EMBL/GenBank/DDBJ whole genome shotgun (WGS) entry which is preliminary data.</text>
</comment>
<reference evidence="1" key="1">
    <citation type="submission" date="2019-08" db="EMBL/GenBank/DDBJ databases">
        <title>The improved chromosome-level genome for the pearl oyster Pinctada fucata martensii using PacBio sequencing and Hi-C.</title>
        <authorList>
            <person name="Zheng Z."/>
        </authorList>
    </citation>
    <scope>NUCLEOTIDE SEQUENCE</scope>
    <source>
        <strain evidence="1">ZZ-2019</strain>
        <tissue evidence="1">Adductor muscle</tissue>
    </source>
</reference>
<dbReference type="Gene3D" id="1.10.533.10">
    <property type="entry name" value="Death Domain, Fas"/>
    <property type="match status" value="1"/>
</dbReference>
<dbReference type="CDD" id="cd01671">
    <property type="entry name" value="CARD"/>
    <property type="match status" value="1"/>
</dbReference>
<evidence type="ECO:0000313" key="1">
    <source>
        <dbReference type="EMBL" id="KAK3095021.1"/>
    </source>
</evidence>
<dbReference type="SUPFAM" id="SSF47986">
    <property type="entry name" value="DEATH domain"/>
    <property type="match status" value="1"/>
</dbReference>
<dbReference type="InterPro" id="IPR011029">
    <property type="entry name" value="DEATH-like_dom_sf"/>
</dbReference>
<dbReference type="Proteomes" id="UP001186944">
    <property type="component" value="Unassembled WGS sequence"/>
</dbReference>
<evidence type="ECO:0000313" key="2">
    <source>
        <dbReference type="Proteomes" id="UP001186944"/>
    </source>
</evidence>
<sequence>MASNTTNATFGEEHGYNIQVVRGSTASWQYNLSHGAAYMEQPLRPSDEIHLTFSGSGHAEVGVSYRDPSTVPDKIMDCKGIVNVRLRKRETKEVVRYGQLGDVRIVSVQHHNGEIDECPVETRGAIWLMVNLKFGEVKVKIESSRGKVRFHPTIEENVKFITNYEQTLISTIDFNPGALCFIKERIRYQEGVQFTVSPIKDNITQSPPSNYFLKISYCNDNPVSHIKKEHYMSLDLTPTKNTLYHVTTLERSYCNEEQIHVGLTEGGLVHVRKVRSEDDYCVLPHKIDETACRSGIYIVLEPFRTRVVLSKIEDCQHVCTRGQVNLPMIPRAASYIKIVKRLDQIEHSMKHFEEEKSNVSKLVDGLEDDAKDYQSPIDYLTPTSVDGATINEREPSQGDENMTTFGEMTMAKIYEKMCRIETRMEEESKRNSSLQTNFDEYMMKIRDVVHKFENYETSQRQVQRPESTISPNDIKERIKRNAPKFIQALDLFPLCDFLLSDGVINFEKYSDFLEKSKQSRTDANREFMMLLLKGLDQQPHIWDCVLGALTNTKQEHLIS</sequence>
<gene>
    <name evidence="1" type="ORF">FSP39_009279</name>
</gene>